<dbReference type="OrthoDB" id="2595178at2759"/>
<gene>
    <name evidence="1" type="ORF">CALCODRAFT_511772</name>
</gene>
<dbReference type="AlphaFoldDB" id="A0A165DIL4"/>
<name>A0A165DIL4_9BASI</name>
<proteinExistence type="predicted"/>
<dbReference type="InParanoid" id="A0A165DIL4"/>
<evidence type="ECO:0000313" key="1">
    <source>
        <dbReference type="EMBL" id="KZT52884.1"/>
    </source>
</evidence>
<reference evidence="1 2" key="1">
    <citation type="journal article" date="2016" name="Mol. Biol. Evol.">
        <title>Comparative Genomics of Early-Diverging Mushroom-Forming Fungi Provides Insights into the Origins of Lignocellulose Decay Capabilities.</title>
        <authorList>
            <person name="Nagy L.G."/>
            <person name="Riley R."/>
            <person name="Tritt A."/>
            <person name="Adam C."/>
            <person name="Daum C."/>
            <person name="Floudas D."/>
            <person name="Sun H."/>
            <person name="Yadav J.S."/>
            <person name="Pangilinan J."/>
            <person name="Larsson K.H."/>
            <person name="Matsuura K."/>
            <person name="Barry K."/>
            <person name="Labutti K."/>
            <person name="Kuo R."/>
            <person name="Ohm R.A."/>
            <person name="Bhattacharya S.S."/>
            <person name="Shirouzu T."/>
            <person name="Yoshinaga Y."/>
            <person name="Martin F.M."/>
            <person name="Grigoriev I.V."/>
            <person name="Hibbett D.S."/>
        </authorList>
    </citation>
    <scope>NUCLEOTIDE SEQUENCE [LARGE SCALE GENOMIC DNA]</scope>
    <source>
        <strain evidence="1 2">HHB12733</strain>
    </source>
</reference>
<organism evidence="1 2">
    <name type="scientific">Calocera cornea HHB12733</name>
    <dbReference type="NCBI Taxonomy" id="1353952"/>
    <lineage>
        <taxon>Eukaryota</taxon>
        <taxon>Fungi</taxon>
        <taxon>Dikarya</taxon>
        <taxon>Basidiomycota</taxon>
        <taxon>Agaricomycotina</taxon>
        <taxon>Dacrymycetes</taxon>
        <taxon>Dacrymycetales</taxon>
        <taxon>Dacrymycetaceae</taxon>
        <taxon>Calocera</taxon>
    </lineage>
</organism>
<dbReference type="EMBL" id="KV424052">
    <property type="protein sequence ID" value="KZT52884.1"/>
    <property type="molecule type" value="Genomic_DNA"/>
</dbReference>
<dbReference type="STRING" id="1353952.A0A165DIL4"/>
<dbReference type="Gene3D" id="3.80.10.10">
    <property type="entry name" value="Ribonuclease Inhibitor"/>
    <property type="match status" value="1"/>
</dbReference>
<accession>A0A165DIL4</accession>
<evidence type="ECO:0000313" key="2">
    <source>
        <dbReference type="Proteomes" id="UP000076842"/>
    </source>
</evidence>
<dbReference type="Proteomes" id="UP000076842">
    <property type="component" value="Unassembled WGS sequence"/>
</dbReference>
<dbReference type="InterPro" id="IPR032675">
    <property type="entry name" value="LRR_dom_sf"/>
</dbReference>
<keyword evidence="2" id="KW-1185">Reference proteome</keyword>
<sequence>MATATLIIDPLSSSPPHTTFLTPVKTRQSLLLLLPLLPVLHLQPLPTELWARIVTLAIRRDQHDMRSEEDERWRWSVVRVCKWWKRVALPELYAYPYIPSITTFDSLLSHLRLTDSLWSPLHRLPYSIPASWIRTLDLSLLPPHLTNRQLLQLNNSLQSLWPMLPRLEEVALKPEWMVCAGVAKGLGENCPGLRKVKGGTWREDRTGRGEDPVIALLKACKLLEEVEIYGTGMPTLPLPITGRYHGEPLRMDHLHTLSLIGLPYAPFIDILLASPLPALRTLTVTPYTGERGELITPFLAAHGPKLTSLSFARGPEWPSLPIAPPSNLLLLCPDLRDLTLLHPLPTALDPPLRGTLHPLEHISVPRPLVTQEYATFLRSGIPYGALQSLKLVKLLEFRWLKALGRAGDTGARRGMIDTAVLLRKRGVRVVDERGVGAF</sequence>
<protein>
    <recommendedName>
        <fullName evidence="3">F-box domain-containing protein</fullName>
    </recommendedName>
</protein>
<evidence type="ECO:0008006" key="3">
    <source>
        <dbReference type="Google" id="ProtNLM"/>
    </source>
</evidence>